<organism evidence="1 2">
    <name type="scientific">Tessaracoccus palaemonis</name>
    <dbReference type="NCBI Taxonomy" id="2829499"/>
    <lineage>
        <taxon>Bacteria</taxon>
        <taxon>Bacillati</taxon>
        <taxon>Actinomycetota</taxon>
        <taxon>Actinomycetes</taxon>
        <taxon>Propionibacteriales</taxon>
        <taxon>Propionibacteriaceae</taxon>
        <taxon>Tessaracoccus</taxon>
    </lineage>
</organism>
<dbReference type="InterPro" id="IPR050275">
    <property type="entry name" value="PGM_Phosphatase"/>
</dbReference>
<reference evidence="1 2" key="1">
    <citation type="submission" date="2021-07" db="EMBL/GenBank/DDBJ databases">
        <title>complete genome sequencing of Tessaracoccus sp.J1M15.</title>
        <authorList>
            <person name="Bae J.-W."/>
            <person name="Kim D.-y."/>
        </authorList>
    </citation>
    <scope>NUCLEOTIDE SEQUENCE [LARGE SCALE GENOMIC DNA]</scope>
    <source>
        <strain evidence="1 2">J1M15</strain>
    </source>
</reference>
<evidence type="ECO:0000313" key="1">
    <source>
        <dbReference type="EMBL" id="QXT63863.1"/>
    </source>
</evidence>
<dbReference type="RefSeq" id="WP_219083790.1">
    <property type="nucleotide sequence ID" value="NZ_CP079216.1"/>
</dbReference>
<dbReference type="EMBL" id="CP079216">
    <property type="protein sequence ID" value="QXT63863.1"/>
    <property type="molecule type" value="Genomic_DNA"/>
</dbReference>
<protein>
    <submittedName>
        <fullName evidence="1">Histidine phosphatase family protein</fullName>
    </submittedName>
</protein>
<sequence>MTRVVLIRHGRSTANADGVLAGRAAGIRLDEAGRDQATRLREALASAPVAAAYSSPIERCLETAQLAGFPDAMVVEGLTECDYGRWTGLRLDELRSEAVWDTIQADPGSVTFPDGESMRDMFDRVTGVVGDLAARHADDETIVVFSHGDPIKAVLAHAFGIGIDRFQRVHVNPAGVSVIEMRDDRTLVLCVNAGGDLSDLIGSRPGHVVGGGDVARAK</sequence>
<dbReference type="Proteomes" id="UP000824504">
    <property type="component" value="Chromosome"/>
</dbReference>
<evidence type="ECO:0000313" key="2">
    <source>
        <dbReference type="Proteomes" id="UP000824504"/>
    </source>
</evidence>
<dbReference type="PANTHER" id="PTHR48100:SF2">
    <property type="entry name" value="CONSERVED PROTEIN"/>
    <property type="match status" value="1"/>
</dbReference>
<accession>A0ABX8SKK5</accession>
<proteinExistence type="predicted"/>
<dbReference type="Pfam" id="PF00300">
    <property type="entry name" value="His_Phos_1"/>
    <property type="match status" value="1"/>
</dbReference>
<dbReference type="PANTHER" id="PTHR48100">
    <property type="entry name" value="BROAD-SPECIFICITY PHOSPHATASE YOR283W-RELATED"/>
    <property type="match status" value="1"/>
</dbReference>
<dbReference type="CDD" id="cd07067">
    <property type="entry name" value="HP_PGM_like"/>
    <property type="match status" value="1"/>
</dbReference>
<dbReference type="InterPro" id="IPR013078">
    <property type="entry name" value="His_Pase_superF_clade-1"/>
</dbReference>
<gene>
    <name evidence="1" type="ORF">KDB89_05200</name>
</gene>
<name>A0ABX8SKK5_9ACTN</name>
<keyword evidence="2" id="KW-1185">Reference proteome</keyword>
<dbReference type="SMART" id="SM00855">
    <property type="entry name" value="PGAM"/>
    <property type="match status" value="1"/>
</dbReference>